<accession>A0A9P0W1S2</accession>
<feature type="compositionally biased region" description="Low complexity" evidence="1">
    <location>
        <begin position="89"/>
        <end position="100"/>
    </location>
</feature>
<sequence length="390" mass="42320">MSRIALAPIRDSSLNISSPSKSPSGLKRSYTSPSLPLTPNGKHRLSQSHFPHQPHHLQAQTFGAGSAQLQKYTTPKSLTDTFFNDQNLTPNSTSTSPGGSDFLESPDSKTAAAKSLSSTPDRSATASLAATKLKLKLQLAIYKLQKKGLVGGKLASNKNNKISKSYIAASINLNLKSLTSASNSHITKPSNTFGSSSNKNNTNLTSLPTLKKKKPSLSATAYDKNLLLFRNSQKLKLYSIKKDSKFYADKKDIPLEPRTVDSRTEQHQFASTSSPATTFATFPPSVKTKMVRSLPPINKILKTPLKATTRNLVNPYLPHDKRYKLPYNNTDETIDEDDDGPIKESTSNSIKVAGKDNLLSSSPIQANSFGTPNSFSVAKSLLQLGSGFYN</sequence>
<proteinExistence type="predicted"/>
<comment type="caution">
    <text evidence="2">The sequence shown here is derived from an EMBL/GenBank/DDBJ whole genome shotgun (WGS) entry which is preliminary data.</text>
</comment>
<feature type="region of interest" description="Disordered" evidence="1">
    <location>
        <begin position="187"/>
        <end position="210"/>
    </location>
</feature>
<evidence type="ECO:0000256" key="1">
    <source>
        <dbReference type="SAM" id="MobiDB-lite"/>
    </source>
</evidence>
<feature type="compositionally biased region" description="Low complexity" evidence="1">
    <location>
        <begin position="195"/>
        <end position="209"/>
    </location>
</feature>
<gene>
    <name evidence="2" type="ORF">CLIB1423_40S00188</name>
</gene>
<dbReference type="OrthoDB" id="4018477at2759"/>
<feature type="region of interest" description="Disordered" evidence="1">
    <location>
        <begin position="1"/>
        <end position="49"/>
    </location>
</feature>
<feature type="region of interest" description="Disordered" evidence="1">
    <location>
        <begin position="318"/>
        <end position="347"/>
    </location>
</feature>
<evidence type="ECO:0000313" key="2">
    <source>
        <dbReference type="EMBL" id="CAH2355953.1"/>
    </source>
</evidence>
<dbReference type="AlphaFoldDB" id="A0A9P0W1S2"/>
<protein>
    <submittedName>
        <fullName evidence="2">Uncharacterized protein</fullName>
    </submittedName>
</protein>
<feature type="region of interest" description="Disordered" evidence="1">
    <location>
        <begin position="85"/>
        <end position="123"/>
    </location>
</feature>
<organism evidence="2 3">
    <name type="scientific">[Candida] railenensis</name>
    <dbReference type="NCBI Taxonomy" id="45579"/>
    <lineage>
        <taxon>Eukaryota</taxon>
        <taxon>Fungi</taxon>
        <taxon>Dikarya</taxon>
        <taxon>Ascomycota</taxon>
        <taxon>Saccharomycotina</taxon>
        <taxon>Pichiomycetes</taxon>
        <taxon>Debaryomycetaceae</taxon>
        <taxon>Kurtzmaniella</taxon>
    </lineage>
</organism>
<keyword evidence="3" id="KW-1185">Reference proteome</keyword>
<name>A0A9P0W1S2_9ASCO</name>
<feature type="compositionally biased region" description="Low complexity" evidence="1">
    <location>
        <begin position="108"/>
        <end position="123"/>
    </location>
</feature>
<dbReference type="EMBL" id="CAKXYY010000040">
    <property type="protein sequence ID" value="CAH2355953.1"/>
    <property type="molecule type" value="Genomic_DNA"/>
</dbReference>
<evidence type="ECO:0000313" key="3">
    <source>
        <dbReference type="Proteomes" id="UP000837801"/>
    </source>
</evidence>
<feature type="compositionally biased region" description="Low complexity" evidence="1">
    <location>
        <begin position="12"/>
        <end position="29"/>
    </location>
</feature>
<dbReference type="Proteomes" id="UP000837801">
    <property type="component" value="Unassembled WGS sequence"/>
</dbReference>
<reference evidence="2" key="1">
    <citation type="submission" date="2022-03" db="EMBL/GenBank/DDBJ databases">
        <authorList>
            <person name="Legras J.-L."/>
            <person name="Devillers H."/>
            <person name="Grondin C."/>
        </authorList>
    </citation>
    <scope>NUCLEOTIDE SEQUENCE</scope>
    <source>
        <strain evidence="2">CLIB 1423</strain>
    </source>
</reference>